<proteinExistence type="predicted"/>
<name>A0A848CFK2_9BACT</name>
<reference evidence="1 2" key="1">
    <citation type="submission" date="2020-04" db="EMBL/GenBank/DDBJ databases">
        <authorList>
            <person name="Hitch T.C.A."/>
            <person name="Wylensek D."/>
            <person name="Clavel T."/>
        </authorList>
    </citation>
    <scope>NUCLEOTIDE SEQUENCE [LARGE SCALE GENOMIC DNA]</scope>
    <source>
        <strain evidence="1 2">PG-251-APC-1</strain>
    </source>
</reference>
<dbReference type="Proteomes" id="UP000522333">
    <property type="component" value="Unassembled WGS sequence"/>
</dbReference>
<protein>
    <submittedName>
        <fullName evidence="1">Uncharacterized protein</fullName>
    </submittedName>
</protein>
<dbReference type="AlphaFoldDB" id="A0A848CFK2"/>
<dbReference type="RefSeq" id="WP_168935557.1">
    <property type="nucleotide sequence ID" value="NZ_JABAFY010000019.1"/>
</dbReference>
<dbReference type="EMBL" id="JABAFY010000019">
    <property type="protein sequence ID" value="NME52176.1"/>
    <property type="molecule type" value="Genomic_DNA"/>
</dbReference>
<evidence type="ECO:0000313" key="1">
    <source>
        <dbReference type="EMBL" id="NME52176.1"/>
    </source>
</evidence>
<sequence>MSCKKNVLPMPSLAGHFDAPDDHVGHFGWLCGYSADAPFLDDALTRFTRMTAAQRAAQGRIFLAVMLDAGNPPILSTDVPGVAHLLLKKGQPFRLLHAKVALLGFRHRTEPGRWWLRLLVSTGNWTRQTVEESLDLAWRLDVTQEGCEEAADGIGQDRADIRAAWDLLQWLQGYVDTRLLDATTDGRPSESSLARQCVARWLDACGARAEAPRFFDSRKASLLKGLLKKLNNHGVKRCSRLVLGSGFFESGTDARKELVPLRIVREFKENSFLTSRPRVDIFVDPDSCQVMAKAGTLDSLKNAGFHLRPAAPPEAVFGERAATRNLHAKFIFSAASGRKDEDACCGAWLYLGSGNLTRPGFIDKMSSTGGNLEAGVLLFPPEGLRWKQKNGVNGVDAGKVITNLLPVQWDTEITTADALKSGPGKEEQREAFFAPPVAHLFWDDGDGQQTLGTR</sequence>
<gene>
    <name evidence="1" type="ORF">HF854_06465</name>
</gene>
<accession>A0A848CFK2</accession>
<comment type="caution">
    <text evidence="1">The sequence shown here is derived from an EMBL/GenBank/DDBJ whole genome shotgun (WGS) entry which is preliminary data.</text>
</comment>
<evidence type="ECO:0000313" key="2">
    <source>
        <dbReference type="Proteomes" id="UP000522333"/>
    </source>
</evidence>
<organism evidence="1 2">
    <name type="scientific">Desulfovibrio piger</name>
    <dbReference type="NCBI Taxonomy" id="901"/>
    <lineage>
        <taxon>Bacteria</taxon>
        <taxon>Pseudomonadati</taxon>
        <taxon>Thermodesulfobacteriota</taxon>
        <taxon>Desulfovibrionia</taxon>
        <taxon>Desulfovibrionales</taxon>
        <taxon>Desulfovibrionaceae</taxon>
        <taxon>Desulfovibrio</taxon>
    </lineage>
</organism>